<dbReference type="EMBL" id="CM047947">
    <property type="protein sequence ID" value="KAI9897134.1"/>
    <property type="molecule type" value="Genomic_DNA"/>
</dbReference>
<gene>
    <name evidence="1" type="ORF">N3K66_008156</name>
</gene>
<accession>A0ACC0UUF3</accession>
<organism evidence="1 2">
    <name type="scientific">Trichothecium roseum</name>
    <dbReference type="NCBI Taxonomy" id="47278"/>
    <lineage>
        <taxon>Eukaryota</taxon>
        <taxon>Fungi</taxon>
        <taxon>Dikarya</taxon>
        <taxon>Ascomycota</taxon>
        <taxon>Pezizomycotina</taxon>
        <taxon>Sordariomycetes</taxon>
        <taxon>Hypocreomycetidae</taxon>
        <taxon>Hypocreales</taxon>
        <taxon>Hypocreales incertae sedis</taxon>
        <taxon>Trichothecium</taxon>
    </lineage>
</organism>
<sequence>MASQSVTTPTFFEKSQRIPPDRIFEITKLYQQNSSPNKVNLGQGAYRNEVGEPWVLPSVQAARARLLSEGLNHEYLPIMGHAGFREEAARLVLGDDLYNAQKSEGLSGTGSLRLAARLFARSSGAPASGGPPKILIPRPAYANHGPVLSQAGLECEFFDYFDSARSAVDVPSYKRALEAAAPGTAVLLHACAHNPTGCDPSREEWVALGEIIKERRLFPVFDAAYLGFNSGSVDEDAFAIRYFVRELGLEAAVCVSFAKNMGLYGERTGAVIVRASSAETAADCESMLEQLQRQEVSNPPAFGAKIAHLVLSDGELRGQWYQDLVTMSDRIREMRRQLYEGLVKEKAPGQWTHITSQSGMFGFLGLSPQIVTGLRESYHIFMADNSRISIAGLNERNIDYVAASIASCVRKEAEVSSK</sequence>
<name>A0ACC0UUF3_9HYPO</name>
<comment type="caution">
    <text evidence="1">The sequence shown here is derived from an EMBL/GenBank/DDBJ whole genome shotgun (WGS) entry which is preliminary data.</text>
</comment>
<reference evidence="1" key="1">
    <citation type="submission" date="2022-10" db="EMBL/GenBank/DDBJ databases">
        <title>Complete Genome of Trichothecium roseum strain YXFP-22015, a Plant Pathogen Isolated from Citrus.</title>
        <authorList>
            <person name="Wang Y."/>
            <person name="Zhu L."/>
        </authorList>
    </citation>
    <scope>NUCLEOTIDE SEQUENCE</scope>
    <source>
        <strain evidence="1">YXFP-22015</strain>
    </source>
</reference>
<proteinExistence type="predicted"/>
<evidence type="ECO:0000313" key="1">
    <source>
        <dbReference type="EMBL" id="KAI9897134.1"/>
    </source>
</evidence>
<evidence type="ECO:0000313" key="2">
    <source>
        <dbReference type="Proteomes" id="UP001163324"/>
    </source>
</evidence>
<dbReference type="Proteomes" id="UP001163324">
    <property type="component" value="Chromosome 8"/>
</dbReference>
<protein>
    <submittedName>
        <fullName evidence="1">Uncharacterized protein</fullName>
    </submittedName>
</protein>
<keyword evidence="2" id="KW-1185">Reference proteome</keyword>